<evidence type="ECO:0000256" key="5">
    <source>
        <dbReference type="PROSITE-ProRule" id="PRU00042"/>
    </source>
</evidence>
<dbReference type="Pfam" id="PF00651">
    <property type="entry name" value="BTB"/>
    <property type="match status" value="1"/>
</dbReference>
<accession>A0A0P4W4W2</accession>
<feature type="domain" description="C2H2-type" evidence="8">
    <location>
        <begin position="491"/>
        <end position="518"/>
    </location>
</feature>
<evidence type="ECO:0000256" key="6">
    <source>
        <dbReference type="SAM" id="MobiDB-lite"/>
    </source>
</evidence>
<evidence type="ECO:0000259" key="7">
    <source>
        <dbReference type="PROSITE" id="PS50097"/>
    </source>
</evidence>
<evidence type="ECO:0000256" key="1">
    <source>
        <dbReference type="ARBA" id="ARBA00022723"/>
    </source>
</evidence>
<dbReference type="InterPro" id="IPR036236">
    <property type="entry name" value="Znf_C2H2_sf"/>
</dbReference>
<dbReference type="FunFam" id="3.30.160.60:FF:000446">
    <property type="entry name" value="Zinc finger protein"/>
    <property type="match status" value="1"/>
</dbReference>
<feature type="domain" description="C2H2-type" evidence="8">
    <location>
        <begin position="433"/>
        <end position="460"/>
    </location>
</feature>
<dbReference type="SMART" id="SM00355">
    <property type="entry name" value="ZnF_C2H2"/>
    <property type="match status" value="5"/>
</dbReference>
<dbReference type="PANTHER" id="PTHR46105">
    <property type="entry name" value="AGAP004733-PA"/>
    <property type="match status" value="1"/>
</dbReference>
<evidence type="ECO:0000313" key="9">
    <source>
        <dbReference type="EMBL" id="JAI63596.1"/>
    </source>
</evidence>
<evidence type="ECO:0000256" key="4">
    <source>
        <dbReference type="ARBA" id="ARBA00022833"/>
    </source>
</evidence>
<proteinExistence type="predicted"/>
<dbReference type="FunFam" id="3.30.160.60:FF:000100">
    <property type="entry name" value="Zinc finger 45-like"/>
    <property type="match status" value="1"/>
</dbReference>
<evidence type="ECO:0008006" key="10">
    <source>
        <dbReference type="Google" id="ProtNLM"/>
    </source>
</evidence>
<dbReference type="EMBL" id="GDRN01072096">
    <property type="protein sequence ID" value="JAI63596.1"/>
    <property type="molecule type" value="Transcribed_RNA"/>
</dbReference>
<dbReference type="GO" id="GO:0000981">
    <property type="term" value="F:DNA-binding transcription factor activity, RNA polymerase II-specific"/>
    <property type="evidence" value="ECO:0007669"/>
    <property type="project" value="TreeGrafter"/>
</dbReference>
<dbReference type="SMART" id="SM00225">
    <property type="entry name" value="BTB"/>
    <property type="match status" value="1"/>
</dbReference>
<feature type="domain" description="C2H2-type" evidence="8">
    <location>
        <begin position="405"/>
        <end position="432"/>
    </location>
</feature>
<dbReference type="SUPFAM" id="SSF57667">
    <property type="entry name" value="beta-beta-alpha zinc fingers"/>
    <property type="match status" value="2"/>
</dbReference>
<feature type="compositionally biased region" description="Polar residues" evidence="6">
    <location>
        <begin position="169"/>
        <end position="185"/>
    </location>
</feature>
<evidence type="ECO:0000259" key="8">
    <source>
        <dbReference type="PROSITE" id="PS50157"/>
    </source>
</evidence>
<feature type="compositionally biased region" description="Basic and acidic residues" evidence="6">
    <location>
        <begin position="254"/>
        <end position="268"/>
    </location>
</feature>
<evidence type="ECO:0000256" key="2">
    <source>
        <dbReference type="ARBA" id="ARBA00022737"/>
    </source>
</evidence>
<feature type="compositionally biased region" description="Polar residues" evidence="6">
    <location>
        <begin position="236"/>
        <end position="253"/>
    </location>
</feature>
<dbReference type="SUPFAM" id="SSF54695">
    <property type="entry name" value="POZ domain"/>
    <property type="match status" value="1"/>
</dbReference>
<dbReference type="PROSITE" id="PS50157">
    <property type="entry name" value="ZINC_FINGER_C2H2_2"/>
    <property type="match status" value="5"/>
</dbReference>
<feature type="compositionally biased region" description="Low complexity" evidence="6">
    <location>
        <begin position="134"/>
        <end position="144"/>
    </location>
</feature>
<dbReference type="InterPro" id="IPR011333">
    <property type="entry name" value="SKP1/BTB/POZ_sf"/>
</dbReference>
<dbReference type="InterPro" id="IPR013087">
    <property type="entry name" value="Znf_C2H2_type"/>
</dbReference>
<protein>
    <recommendedName>
        <fullName evidence="10">BTB domain-containing protein</fullName>
    </recommendedName>
</protein>
<sequence>MMGDGMLSLSWNNHSTTFCHMLSALRLKERYTDATVACEGKFYPVHKLVLSTCSQYFEEMFEHTAGKHPVVLLQDVRRDELEALLSYMYAGIVSVAQRDLSRLIKVAELLQIKGLAVPDEIPVEKRSKASIGLSSSAEKASSKSQTCDASDDRSSPHPKRRRRGDSEESLQTRSESPNTHYNPVSQECYKADYHSQEPAVEEATHRLEEASSDPCDGDMEEHDKKGHSEKAKHIESSQSSDRYQTHTQDSSRSQYKDGGEEAIVIKEETWEDASEQPSSNSLGGGMEYCGSLPADAPAEGSTQEDKGRLMMPAKDYEDQSHQTQLPPQALPEVVVEALAGPSGMHEWLGGSEFSGGIATSDSYGGEGSPPQNPVAKESRGRHVGEAVEGSTGRRGARLNTGAKLHHCTYCSYSTYRKDHLKIHIRTHTGERPYGCPHCPSRFVQTNALRKHLMIHSRDRSSLHRCTLCPFSTSRKDALILHLCTHAEDKSLLCKFCNVQFSDSNVFQAHIRTHAQERVLQCSHCPQTFKHQKALTAHMETHQ</sequence>
<keyword evidence="2" id="KW-0677">Repeat</keyword>
<dbReference type="InterPro" id="IPR000210">
    <property type="entry name" value="BTB/POZ_dom"/>
</dbReference>
<dbReference type="PANTHER" id="PTHR46105:SF28">
    <property type="entry name" value="ZINC FINGER PROTEIN 37-LIKE"/>
    <property type="match status" value="1"/>
</dbReference>
<reference evidence="9" key="1">
    <citation type="submission" date="2015-09" db="EMBL/GenBank/DDBJ databases">
        <title>Scylla olivacea transcriptome.</title>
        <authorList>
            <person name="Ikhwanuddin M."/>
        </authorList>
    </citation>
    <scope>NUCLEOTIDE SEQUENCE</scope>
</reference>
<feature type="region of interest" description="Disordered" evidence="6">
    <location>
        <begin position="359"/>
        <end position="396"/>
    </location>
</feature>
<dbReference type="GO" id="GO:0000978">
    <property type="term" value="F:RNA polymerase II cis-regulatory region sequence-specific DNA binding"/>
    <property type="evidence" value="ECO:0007669"/>
    <property type="project" value="TreeGrafter"/>
</dbReference>
<feature type="compositionally biased region" description="Basic and acidic residues" evidence="6">
    <location>
        <begin position="221"/>
        <end position="235"/>
    </location>
</feature>
<dbReference type="Pfam" id="PF00096">
    <property type="entry name" value="zf-C2H2"/>
    <property type="match status" value="1"/>
</dbReference>
<dbReference type="AlphaFoldDB" id="A0A0P4W4W2"/>
<dbReference type="GO" id="GO:0005634">
    <property type="term" value="C:nucleus"/>
    <property type="evidence" value="ECO:0007669"/>
    <property type="project" value="UniProtKB-SubCell"/>
</dbReference>
<keyword evidence="3 5" id="KW-0863">Zinc-finger</keyword>
<dbReference type="PROSITE" id="PS50097">
    <property type="entry name" value="BTB"/>
    <property type="match status" value="1"/>
</dbReference>
<keyword evidence="1" id="KW-0479">Metal-binding</keyword>
<dbReference type="InterPro" id="IPR050457">
    <property type="entry name" value="ZnFinger_BTB_dom_contain"/>
</dbReference>
<feature type="domain" description="C2H2-type" evidence="8">
    <location>
        <begin position="463"/>
        <end position="490"/>
    </location>
</feature>
<feature type="region of interest" description="Disordered" evidence="6">
    <location>
        <begin position="127"/>
        <end position="305"/>
    </location>
</feature>
<dbReference type="CDD" id="cd18315">
    <property type="entry name" value="BTB_POZ_BAB-like"/>
    <property type="match status" value="1"/>
</dbReference>
<dbReference type="PROSITE" id="PS00028">
    <property type="entry name" value="ZINC_FINGER_C2H2_1"/>
    <property type="match status" value="3"/>
</dbReference>
<organism evidence="9">
    <name type="scientific">Scylla olivacea</name>
    <name type="common">Orange mud crab</name>
    <name type="synonym">Cancer olivacea</name>
    <dbReference type="NCBI Taxonomy" id="85551"/>
    <lineage>
        <taxon>Eukaryota</taxon>
        <taxon>Metazoa</taxon>
        <taxon>Ecdysozoa</taxon>
        <taxon>Arthropoda</taxon>
        <taxon>Crustacea</taxon>
        <taxon>Multicrustacea</taxon>
        <taxon>Malacostraca</taxon>
        <taxon>Eumalacostraca</taxon>
        <taxon>Eucarida</taxon>
        <taxon>Decapoda</taxon>
        <taxon>Pleocyemata</taxon>
        <taxon>Brachyura</taxon>
        <taxon>Eubrachyura</taxon>
        <taxon>Portunoidea</taxon>
        <taxon>Portunidae</taxon>
        <taxon>Portuninae</taxon>
        <taxon>Scylla</taxon>
    </lineage>
</organism>
<name>A0A0P4W4W2_SCYOL</name>
<feature type="domain" description="C2H2-type" evidence="8">
    <location>
        <begin position="519"/>
        <end position="542"/>
    </location>
</feature>
<feature type="domain" description="BTB" evidence="7">
    <location>
        <begin position="32"/>
        <end position="97"/>
    </location>
</feature>
<evidence type="ECO:0000256" key="3">
    <source>
        <dbReference type="ARBA" id="ARBA00022771"/>
    </source>
</evidence>
<keyword evidence="4" id="KW-0862">Zinc</keyword>
<dbReference type="Gene3D" id="3.30.710.10">
    <property type="entry name" value="Potassium Channel Kv1.1, Chain A"/>
    <property type="match status" value="1"/>
</dbReference>
<dbReference type="GO" id="GO:0008270">
    <property type="term" value="F:zinc ion binding"/>
    <property type="evidence" value="ECO:0007669"/>
    <property type="project" value="UniProtKB-KW"/>
</dbReference>
<dbReference type="Gene3D" id="3.30.160.60">
    <property type="entry name" value="Classic Zinc Finger"/>
    <property type="match status" value="4"/>
</dbReference>
<feature type="compositionally biased region" description="Basic and acidic residues" evidence="6">
    <location>
        <begin position="376"/>
        <end position="385"/>
    </location>
</feature>